<dbReference type="Pfam" id="PF01074">
    <property type="entry name" value="Glyco_hydro_38N"/>
    <property type="match status" value="1"/>
</dbReference>
<dbReference type="Proteomes" id="UP000245207">
    <property type="component" value="Unassembled WGS sequence"/>
</dbReference>
<dbReference type="GO" id="GO:0006013">
    <property type="term" value="P:mannose metabolic process"/>
    <property type="evidence" value="ECO:0007669"/>
    <property type="project" value="InterPro"/>
</dbReference>
<dbReference type="InterPro" id="IPR011330">
    <property type="entry name" value="Glyco_hydro/deAcase_b/a-brl"/>
</dbReference>
<organism evidence="3 4">
    <name type="scientific">Artemisia annua</name>
    <name type="common">Sweet wormwood</name>
    <dbReference type="NCBI Taxonomy" id="35608"/>
    <lineage>
        <taxon>Eukaryota</taxon>
        <taxon>Viridiplantae</taxon>
        <taxon>Streptophyta</taxon>
        <taxon>Embryophyta</taxon>
        <taxon>Tracheophyta</taxon>
        <taxon>Spermatophyta</taxon>
        <taxon>Magnoliopsida</taxon>
        <taxon>eudicotyledons</taxon>
        <taxon>Gunneridae</taxon>
        <taxon>Pentapetalae</taxon>
        <taxon>asterids</taxon>
        <taxon>campanulids</taxon>
        <taxon>Asterales</taxon>
        <taxon>Asteraceae</taxon>
        <taxon>Asteroideae</taxon>
        <taxon>Anthemideae</taxon>
        <taxon>Artemisiinae</taxon>
        <taxon>Artemisia</taxon>
    </lineage>
</organism>
<proteinExistence type="predicted"/>
<dbReference type="SUPFAM" id="SSF88713">
    <property type="entry name" value="Glycoside hydrolase/deacetylase"/>
    <property type="match status" value="1"/>
</dbReference>
<keyword evidence="4" id="KW-1185">Reference proteome</keyword>
<dbReference type="EMBL" id="PKPP01000047">
    <property type="protein sequence ID" value="PWA98856.1"/>
    <property type="molecule type" value="Genomic_DNA"/>
</dbReference>
<evidence type="ECO:0000313" key="4">
    <source>
        <dbReference type="Proteomes" id="UP000245207"/>
    </source>
</evidence>
<accession>A0A2U1QLI4</accession>
<feature type="domain" description="Glycoside hydrolase family 38 N-terminal" evidence="2">
    <location>
        <begin position="74"/>
        <end position="122"/>
    </location>
</feature>
<comment type="caution">
    <text evidence="3">The sequence shown here is derived from an EMBL/GenBank/DDBJ whole genome shotgun (WGS) entry which is preliminary data.</text>
</comment>
<name>A0A2U1QLI4_ARTAN</name>
<gene>
    <name evidence="3" type="ORF">CTI12_AA011840</name>
</gene>
<dbReference type="STRING" id="35608.A0A2U1QLI4"/>
<feature type="signal peptide" evidence="1">
    <location>
        <begin position="1"/>
        <end position="22"/>
    </location>
</feature>
<dbReference type="OrthoDB" id="2016903at2759"/>
<keyword evidence="1" id="KW-0732">Signal</keyword>
<evidence type="ECO:0000259" key="2">
    <source>
        <dbReference type="Pfam" id="PF01074"/>
    </source>
</evidence>
<dbReference type="Gene3D" id="3.20.110.10">
    <property type="entry name" value="Glycoside hydrolase 38, N terminal domain"/>
    <property type="match status" value="1"/>
</dbReference>
<protein>
    <submittedName>
        <fullName evidence="3">Alpha-mannosidase</fullName>
    </submittedName>
</protein>
<dbReference type="InterPro" id="IPR000602">
    <property type="entry name" value="Glyco_hydro_38_N"/>
</dbReference>
<dbReference type="AlphaFoldDB" id="A0A2U1QLI4"/>
<evidence type="ECO:0000313" key="3">
    <source>
        <dbReference type="EMBL" id="PWA98856.1"/>
    </source>
</evidence>
<feature type="chain" id="PRO_5015663709" evidence="1">
    <location>
        <begin position="23"/>
        <end position="217"/>
    </location>
</feature>
<sequence length="217" mass="24095">MTSKIMLVVCLLVAQQMCTMMAREMTSESIVTDGGKTCVETMELCSLNCPLGCCQDKCAKAYAGGTAECKIGPFNVTPRIGWQIDPFGHSAVQAYLLGAEVFQGFTKAQMHDSTSRRRLESNDDKVFVFLKTQDQHTTNPLCTELDLHSNLYSLNLIHALQPQSDTTQEFANKKVFYILKLNDDMAVMCHPIKPKIVECIADACEISDLVGIWQSQV</sequence>
<dbReference type="GO" id="GO:0004559">
    <property type="term" value="F:alpha-mannosidase activity"/>
    <property type="evidence" value="ECO:0007669"/>
    <property type="project" value="InterPro"/>
</dbReference>
<evidence type="ECO:0000256" key="1">
    <source>
        <dbReference type="SAM" id="SignalP"/>
    </source>
</evidence>
<dbReference type="InterPro" id="IPR027291">
    <property type="entry name" value="Glyco_hydro_38_N_sf"/>
</dbReference>
<reference evidence="3 4" key="1">
    <citation type="journal article" date="2018" name="Mol. Plant">
        <title>The genome of Artemisia annua provides insight into the evolution of Asteraceae family and artemisinin biosynthesis.</title>
        <authorList>
            <person name="Shen Q."/>
            <person name="Zhang L."/>
            <person name="Liao Z."/>
            <person name="Wang S."/>
            <person name="Yan T."/>
            <person name="Shi P."/>
            <person name="Liu M."/>
            <person name="Fu X."/>
            <person name="Pan Q."/>
            <person name="Wang Y."/>
            <person name="Lv Z."/>
            <person name="Lu X."/>
            <person name="Zhang F."/>
            <person name="Jiang W."/>
            <person name="Ma Y."/>
            <person name="Chen M."/>
            <person name="Hao X."/>
            <person name="Li L."/>
            <person name="Tang Y."/>
            <person name="Lv G."/>
            <person name="Zhou Y."/>
            <person name="Sun X."/>
            <person name="Brodelius P.E."/>
            <person name="Rose J.K.C."/>
            <person name="Tang K."/>
        </authorList>
    </citation>
    <scope>NUCLEOTIDE SEQUENCE [LARGE SCALE GENOMIC DNA]</scope>
    <source>
        <strain evidence="4">cv. Huhao1</strain>
        <tissue evidence="3">Leaf</tissue>
    </source>
</reference>